<name>A0A0L6ULU0_9BASI</name>
<dbReference type="EMBL" id="LAVV01010153">
    <property type="protein sequence ID" value="KNZ49484.1"/>
    <property type="molecule type" value="Genomic_DNA"/>
</dbReference>
<proteinExistence type="predicted"/>
<feature type="transmembrane region" description="Helical" evidence="1">
    <location>
        <begin position="440"/>
        <end position="463"/>
    </location>
</feature>
<feature type="transmembrane region" description="Helical" evidence="1">
    <location>
        <begin position="121"/>
        <end position="144"/>
    </location>
</feature>
<evidence type="ECO:0000256" key="1">
    <source>
        <dbReference type="SAM" id="Phobius"/>
    </source>
</evidence>
<reference evidence="2 3" key="1">
    <citation type="submission" date="2015-08" db="EMBL/GenBank/DDBJ databases">
        <title>Next Generation Sequencing and Analysis of the Genome of Puccinia sorghi L Schw, the Causal Agent of Maize Common Rust.</title>
        <authorList>
            <person name="Rochi L."/>
            <person name="Burguener G."/>
            <person name="Darino M."/>
            <person name="Turjanski A."/>
            <person name="Kreff E."/>
            <person name="Dieguez M.J."/>
            <person name="Sacco F."/>
        </authorList>
    </citation>
    <scope>NUCLEOTIDE SEQUENCE [LARGE SCALE GENOMIC DNA]</scope>
    <source>
        <strain evidence="2 3">RO10H11247</strain>
    </source>
</reference>
<dbReference type="VEuPathDB" id="FungiDB:VP01_498g1"/>
<dbReference type="Proteomes" id="UP000037035">
    <property type="component" value="Unassembled WGS sequence"/>
</dbReference>
<sequence>MPPSPSSWEEMRVPCFHFMLLSKYIFGGHKVVISYTVELCMSSNMLNILNQTSGRIYAMALDIHPIYKPIMCKYFETKKPEKKRKVRKNIPITKALCISRAASLCIEISCFNPATHQVCVFVLWFFSFWHFLAFCVFDFGGIYLGKDIQKDWLLPFFGPRDVNPEWIYYVFLAKGEEGKGLLIREKGTRFSTGLGRKGSETNYAIIHFFPGKLQEVLISFTLTENKQMLIYLPTNGRGGGFFFHSLTIRHCSHCENTLFSIFKALLVLNFFTCDLPCPLSEPGNENPMLYLAPHLFFIRCLPKSCFGNPCLSSNLSHKSPLKHGITMSHISLGSSLCHANVHMYMCVLTSTILSHPFIGPLKPIEYQFAVFSSKIFMQRQKHWMVLCFYFILVSKYQFSDLSPRVIQQSSNSQSLCRLQIECAKTSPHAKRQLRNSFFQFMMIHIFYFIPQWFNLIFSAYIWVSCNQTATVKCQGSSPANMSEAHTVCLEIFRLLAHICDFDLTQPMQLLLYFNGQMIIGPDSIIISAFLACSKHTLVSSGFSLLIFFPQSLKFYLNALASQIPPSTLMVKGLYDSTQYGTQNLGVMTLPVYVMSSEGLLLVGTTSCCEFIISCSEAVQWYILIVPFPQMLPTHSSCSTYHVELLPTHCIFHMTCSRFIEDPPPVKFLAFWLEVMETSYKVFKLWSVGVCFCLSRLYLSCWCLLNYHLSITGFHPPNGHSAPSVLSTDVVSTLHMDIRDVGSIPTGHIFFSEFHMKKEQNWIDYSMRTANFIDSKSQADHDSFRYEKKEQKIKVIISTPPCAHPFIFMYLNANEESTQKLHNSVQNMILSCAEYYIILCRITNHAVQNMMSCCAEKCLKELKFLKRNSSAEKLTPLTYKTKSSLQESQPFLTNLSDKYYFDGD</sequence>
<accession>A0A0L6ULU0</accession>
<keyword evidence="1" id="KW-1133">Transmembrane helix</keyword>
<evidence type="ECO:0000313" key="2">
    <source>
        <dbReference type="EMBL" id="KNZ49484.1"/>
    </source>
</evidence>
<protein>
    <submittedName>
        <fullName evidence="2">Uncharacterized protein</fullName>
    </submittedName>
</protein>
<evidence type="ECO:0000313" key="3">
    <source>
        <dbReference type="Proteomes" id="UP000037035"/>
    </source>
</evidence>
<keyword evidence="3" id="KW-1185">Reference proteome</keyword>
<dbReference type="AlphaFoldDB" id="A0A0L6ULU0"/>
<keyword evidence="1" id="KW-0812">Transmembrane</keyword>
<gene>
    <name evidence="2" type="ORF">VP01_498g1</name>
</gene>
<comment type="caution">
    <text evidence="2">The sequence shown here is derived from an EMBL/GenBank/DDBJ whole genome shotgun (WGS) entry which is preliminary data.</text>
</comment>
<organism evidence="2 3">
    <name type="scientific">Puccinia sorghi</name>
    <dbReference type="NCBI Taxonomy" id="27349"/>
    <lineage>
        <taxon>Eukaryota</taxon>
        <taxon>Fungi</taxon>
        <taxon>Dikarya</taxon>
        <taxon>Basidiomycota</taxon>
        <taxon>Pucciniomycotina</taxon>
        <taxon>Pucciniomycetes</taxon>
        <taxon>Pucciniales</taxon>
        <taxon>Pucciniaceae</taxon>
        <taxon>Puccinia</taxon>
    </lineage>
</organism>
<keyword evidence="1" id="KW-0472">Membrane</keyword>